<gene>
    <name evidence="1" type="ORF">JFL75_17700</name>
</gene>
<dbReference type="KEGG" id="bhc:JFL75_17700"/>
<dbReference type="InterPro" id="IPR023811">
    <property type="entry name" value="CHP04076"/>
</dbReference>
<accession>A0A7T7XLS9</accession>
<evidence type="ECO:0000313" key="1">
    <source>
        <dbReference type="EMBL" id="QQO08739.1"/>
    </source>
</evidence>
<dbReference type="AlphaFoldDB" id="A0A7T7XLS9"/>
<protein>
    <submittedName>
        <fullName evidence="1">TIGR04076 family protein</fullName>
    </submittedName>
</protein>
<proteinExistence type="predicted"/>
<dbReference type="EMBL" id="CP067089">
    <property type="protein sequence ID" value="QQO08739.1"/>
    <property type="molecule type" value="Genomic_DNA"/>
</dbReference>
<reference evidence="1" key="1">
    <citation type="submission" date="2021-01" db="EMBL/GenBank/DDBJ databases">
        <title>Description of Breznakiella homolactica.</title>
        <authorList>
            <person name="Song Y."/>
            <person name="Brune A."/>
        </authorList>
    </citation>
    <scope>NUCLEOTIDE SEQUENCE</scope>
    <source>
        <strain evidence="1">RmG30</strain>
    </source>
</reference>
<name>A0A7T7XLS9_9SPIR</name>
<sequence>MANKHKCKITVLRREYFQDLADEYLADPQAGKCKLFQDGQEIIVDSENYFPMLGGKFCSEAWDSISRYVYAAIQGGSIMRGWTNDEKVMITCCNDGVRPVIFKLERIDG</sequence>
<dbReference type="Proteomes" id="UP000595917">
    <property type="component" value="Chromosome"/>
</dbReference>
<organism evidence="1 2">
    <name type="scientific">Breznakiella homolactica</name>
    <dbReference type="NCBI Taxonomy" id="2798577"/>
    <lineage>
        <taxon>Bacteria</taxon>
        <taxon>Pseudomonadati</taxon>
        <taxon>Spirochaetota</taxon>
        <taxon>Spirochaetia</taxon>
        <taxon>Spirochaetales</taxon>
        <taxon>Breznakiellaceae</taxon>
        <taxon>Breznakiella</taxon>
    </lineage>
</organism>
<dbReference type="RefSeq" id="WP_215626045.1">
    <property type="nucleotide sequence ID" value="NZ_CP067089.2"/>
</dbReference>
<dbReference type="NCBIfam" id="TIGR04076">
    <property type="entry name" value="TIGR04076 family protein"/>
    <property type="match status" value="1"/>
</dbReference>
<keyword evidence="2" id="KW-1185">Reference proteome</keyword>
<evidence type="ECO:0000313" key="2">
    <source>
        <dbReference type="Proteomes" id="UP000595917"/>
    </source>
</evidence>